<keyword evidence="2" id="KW-1185">Reference proteome</keyword>
<dbReference type="Proteomes" id="UP001162992">
    <property type="component" value="Chromosome 3"/>
</dbReference>
<comment type="caution">
    <text evidence="1">The sequence shown here is derived from an EMBL/GenBank/DDBJ whole genome shotgun (WGS) entry which is preliminary data.</text>
</comment>
<organism evidence="1 2">
    <name type="scientific">Diphasiastrum complanatum</name>
    <name type="common">Issler's clubmoss</name>
    <name type="synonym">Lycopodium complanatum</name>
    <dbReference type="NCBI Taxonomy" id="34168"/>
    <lineage>
        <taxon>Eukaryota</taxon>
        <taxon>Viridiplantae</taxon>
        <taxon>Streptophyta</taxon>
        <taxon>Embryophyta</taxon>
        <taxon>Tracheophyta</taxon>
        <taxon>Lycopodiopsida</taxon>
        <taxon>Lycopodiales</taxon>
        <taxon>Lycopodiaceae</taxon>
        <taxon>Lycopodioideae</taxon>
        <taxon>Diphasiastrum</taxon>
    </lineage>
</organism>
<evidence type="ECO:0000313" key="1">
    <source>
        <dbReference type="EMBL" id="KAJ7562164.1"/>
    </source>
</evidence>
<accession>A0ACC2E6S6</accession>
<proteinExistence type="predicted"/>
<protein>
    <submittedName>
        <fullName evidence="1">Uncharacterized protein</fullName>
    </submittedName>
</protein>
<evidence type="ECO:0000313" key="2">
    <source>
        <dbReference type="Proteomes" id="UP001162992"/>
    </source>
</evidence>
<sequence>MKMEVQWLLWTVFSILVFRFAFALWSTGRALAPCLSKRPFCTLIVLGSGGHTAEMLDLVSMLNHERYSPRCYVAALTDNMSLSKAQRLEESFIPQAAANHKARYLQIYRSREVGQSYLTSMVTTTIGMAHGLWIVFRIRPDIILCNGPGTCLPICIAGFLLKILSFKWVVMVYIESIARVRKLSLTGLLLYKLCLMDQFFVQWPKLKNKFPRAQYVDRLM</sequence>
<reference evidence="2" key="1">
    <citation type="journal article" date="2024" name="Proc. Natl. Acad. Sci. U.S.A.">
        <title>Extraordinary preservation of gene collinearity over three hundred million years revealed in homosporous lycophytes.</title>
        <authorList>
            <person name="Li C."/>
            <person name="Wickell D."/>
            <person name="Kuo L.Y."/>
            <person name="Chen X."/>
            <person name="Nie B."/>
            <person name="Liao X."/>
            <person name="Peng D."/>
            <person name="Ji J."/>
            <person name="Jenkins J."/>
            <person name="Williams M."/>
            <person name="Shu S."/>
            <person name="Plott C."/>
            <person name="Barry K."/>
            <person name="Rajasekar S."/>
            <person name="Grimwood J."/>
            <person name="Han X."/>
            <person name="Sun S."/>
            <person name="Hou Z."/>
            <person name="He W."/>
            <person name="Dai G."/>
            <person name="Sun C."/>
            <person name="Schmutz J."/>
            <person name="Leebens-Mack J.H."/>
            <person name="Li F.W."/>
            <person name="Wang L."/>
        </authorList>
    </citation>
    <scope>NUCLEOTIDE SEQUENCE [LARGE SCALE GENOMIC DNA]</scope>
    <source>
        <strain evidence="2">cv. PW_Plant_1</strain>
    </source>
</reference>
<name>A0ACC2E6S6_DIPCM</name>
<gene>
    <name evidence="1" type="ORF">O6H91_03G057100</name>
</gene>
<dbReference type="EMBL" id="CM055094">
    <property type="protein sequence ID" value="KAJ7562164.1"/>
    <property type="molecule type" value="Genomic_DNA"/>
</dbReference>